<accession>A0A0B7FCZ1</accession>
<evidence type="ECO:0000313" key="2">
    <source>
        <dbReference type="EMBL" id="CEL54043.1"/>
    </source>
</evidence>
<feature type="domain" description="Inhibitor I9" evidence="1">
    <location>
        <begin position="22"/>
        <end position="95"/>
    </location>
</feature>
<keyword evidence="3" id="KW-1185">Reference proteome</keyword>
<evidence type="ECO:0000259" key="1">
    <source>
        <dbReference type="Pfam" id="PF05922"/>
    </source>
</evidence>
<reference evidence="2 3" key="1">
    <citation type="submission" date="2014-11" db="EMBL/GenBank/DDBJ databases">
        <authorList>
            <person name="Wibberg Daniel"/>
        </authorList>
    </citation>
    <scope>NUCLEOTIDE SEQUENCE [LARGE SCALE GENOMIC DNA]</scope>
    <source>
        <strain evidence="2">Rhizoctonia solani AG1-IB 7/3/14</strain>
    </source>
</reference>
<dbReference type="Pfam" id="PF05922">
    <property type="entry name" value="Inhibitor_I9"/>
    <property type="match status" value="1"/>
</dbReference>
<name>A0A0B7FCZ1_THACB</name>
<dbReference type="Gene3D" id="3.30.70.80">
    <property type="entry name" value="Peptidase S8 propeptide/proteinase inhibitor I9"/>
    <property type="match status" value="1"/>
</dbReference>
<proteinExistence type="predicted"/>
<dbReference type="InterPro" id="IPR037045">
    <property type="entry name" value="S8pro/Inhibitor_I9_sf"/>
</dbReference>
<organism evidence="2 3">
    <name type="scientific">Thanatephorus cucumeris (strain AG1-IB / isolate 7/3/14)</name>
    <name type="common">Lettuce bottom rot fungus</name>
    <name type="synonym">Rhizoctonia solani</name>
    <dbReference type="NCBI Taxonomy" id="1108050"/>
    <lineage>
        <taxon>Eukaryota</taxon>
        <taxon>Fungi</taxon>
        <taxon>Dikarya</taxon>
        <taxon>Basidiomycota</taxon>
        <taxon>Agaricomycotina</taxon>
        <taxon>Agaricomycetes</taxon>
        <taxon>Cantharellales</taxon>
        <taxon>Ceratobasidiaceae</taxon>
        <taxon>Rhizoctonia</taxon>
        <taxon>Rhizoctonia solani AG-1</taxon>
    </lineage>
</organism>
<gene>
    <name evidence="2" type="ORF">RSOLAG1IB_06752</name>
</gene>
<protein>
    <recommendedName>
        <fullName evidence="1">Inhibitor I9 domain-containing protein</fullName>
    </recommendedName>
</protein>
<evidence type="ECO:0000313" key="3">
    <source>
        <dbReference type="Proteomes" id="UP000059188"/>
    </source>
</evidence>
<dbReference type="SUPFAM" id="SSF54897">
    <property type="entry name" value="Protease propeptides/inhibitors"/>
    <property type="match status" value="1"/>
</dbReference>
<dbReference type="Proteomes" id="UP000059188">
    <property type="component" value="Unassembled WGS sequence"/>
</dbReference>
<dbReference type="AlphaFoldDB" id="A0A0B7FCZ1"/>
<sequence>MSQRSRDAGAAAQTEENSITDTYLVTLNPDVDFNSHMTWVQGQMRQSSNNTYQCEVVDKYEIINGYQAKLSLLAYENISQCEQVKFVVKEQFAELDD</sequence>
<dbReference type="InterPro" id="IPR010259">
    <property type="entry name" value="S8pro/Inhibitor_I9"/>
</dbReference>
<dbReference type="EMBL" id="LN679114">
    <property type="protein sequence ID" value="CEL54043.1"/>
    <property type="molecule type" value="Genomic_DNA"/>
</dbReference>